<dbReference type="EMBL" id="LUEZ02000069">
    <property type="protein sequence ID" value="RDB20328.1"/>
    <property type="molecule type" value="Genomic_DNA"/>
</dbReference>
<dbReference type="AlphaFoldDB" id="A0A369JEK6"/>
<organism evidence="1 2">
    <name type="scientific">Hypsizygus marmoreus</name>
    <name type="common">White beech mushroom</name>
    <name type="synonym">Agaricus marmoreus</name>
    <dbReference type="NCBI Taxonomy" id="39966"/>
    <lineage>
        <taxon>Eukaryota</taxon>
        <taxon>Fungi</taxon>
        <taxon>Dikarya</taxon>
        <taxon>Basidiomycota</taxon>
        <taxon>Agaricomycotina</taxon>
        <taxon>Agaricomycetes</taxon>
        <taxon>Agaricomycetidae</taxon>
        <taxon>Agaricales</taxon>
        <taxon>Tricholomatineae</taxon>
        <taxon>Lyophyllaceae</taxon>
        <taxon>Hypsizygus</taxon>
    </lineage>
</organism>
<keyword evidence="2" id="KW-1185">Reference proteome</keyword>
<reference evidence="1" key="1">
    <citation type="submission" date="2018-04" db="EMBL/GenBank/DDBJ databases">
        <title>Whole genome sequencing of Hypsizygus marmoreus.</title>
        <authorList>
            <person name="Choi I.-G."/>
            <person name="Min B."/>
            <person name="Kim J.-G."/>
            <person name="Kim S."/>
            <person name="Oh Y.-L."/>
            <person name="Kong W.-S."/>
            <person name="Park H."/>
            <person name="Jeong J."/>
            <person name="Song E.-S."/>
        </authorList>
    </citation>
    <scope>NUCLEOTIDE SEQUENCE [LARGE SCALE GENOMIC DNA]</scope>
    <source>
        <strain evidence="1">51987-8</strain>
    </source>
</reference>
<protein>
    <submittedName>
        <fullName evidence="1">Uncharacterized protein</fullName>
    </submittedName>
</protein>
<gene>
    <name evidence="1" type="ORF">Hypma_012615</name>
</gene>
<name>A0A369JEK6_HYPMA</name>
<dbReference type="InParanoid" id="A0A369JEK6"/>
<proteinExistence type="predicted"/>
<evidence type="ECO:0000313" key="2">
    <source>
        <dbReference type="Proteomes" id="UP000076154"/>
    </source>
</evidence>
<sequence length="166" mass="18435">MIQWNLGTRLHLDTFFSRLAGELFGSHGQWRIREDATVHVILACVAEPNDPSRHQKQCSAHLVRCDILSRCHPAKPSLSPLLRLSRLDRVPPLQRLTNPPHTSSRRLSAFTPFEAQCTNPPSLLPPISKPMPRASACHLLHSNLDTAVDRMRVGEGGDNLGKTDTG</sequence>
<accession>A0A369JEK6</accession>
<comment type="caution">
    <text evidence="1">The sequence shown here is derived from an EMBL/GenBank/DDBJ whole genome shotgun (WGS) entry which is preliminary data.</text>
</comment>
<dbReference type="Proteomes" id="UP000076154">
    <property type="component" value="Unassembled WGS sequence"/>
</dbReference>
<evidence type="ECO:0000313" key="1">
    <source>
        <dbReference type="EMBL" id="RDB20328.1"/>
    </source>
</evidence>